<sequence length="215" mass="24085">MIVEQVMKKDVITLSPDDSIRTAIHLMREKNIRHLPLLNNEKKLIGLVTDRDIKSATPVFTDSEKMNEQLEMPLSTIMMTNIITGNPLDFVEEVAVIFYDQKIGCLPILNNGELVGIITSTDLLHTLVELTGANKPGSQIEIKVKNRPGVLHEVTGIFQKLNVNVHSVLVYPDQDNESSKILVFRVATINPLSLIENLKKEGLQVMWPNLPGMKL</sequence>
<dbReference type="Pfam" id="PF01842">
    <property type="entry name" value="ACT"/>
    <property type="match status" value="1"/>
</dbReference>
<dbReference type="Gene3D" id="3.10.580.10">
    <property type="entry name" value="CBS-domain"/>
    <property type="match status" value="1"/>
</dbReference>
<dbReference type="CDD" id="cd04883">
    <property type="entry name" value="ACT_AcuB"/>
    <property type="match status" value="1"/>
</dbReference>
<feature type="domain" description="CBS" evidence="3">
    <location>
        <begin position="78"/>
        <end position="136"/>
    </location>
</feature>
<keyword evidence="1 2" id="KW-0129">CBS domain</keyword>
<dbReference type="PROSITE" id="PS51671">
    <property type="entry name" value="ACT"/>
    <property type="match status" value="1"/>
</dbReference>
<dbReference type="InterPro" id="IPR045865">
    <property type="entry name" value="ACT-like_dom_sf"/>
</dbReference>
<evidence type="ECO:0000259" key="3">
    <source>
        <dbReference type="PROSITE" id="PS51371"/>
    </source>
</evidence>
<evidence type="ECO:0000313" key="5">
    <source>
        <dbReference type="EMBL" id="MBS4195042.1"/>
    </source>
</evidence>
<organism evidence="5 6">
    <name type="scientific">Lederbergia citri</name>
    <dbReference type="NCBI Taxonomy" id="2833580"/>
    <lineage>
        <taxon>Bacteria</taxon>
        <taxon>Bacillati</taxon>
        <taxon>Bacillota</taxon>
        <taxon>Bacilli</taxon>
        <taxon>Bacillales</taxon>
        <taxon>Bacillaceae</taxon>
        <taxon>Lederbergia</taxon>
    </lineage>
</organism>
<dbReference type="InterPro" id="IPR046342">
    <property type="entry name" value="CBS_dom_sf"/>
</dbReference>
<feature type="domain" description="ACT" evidence="4">
    <location>
        <begin position="139"/>
        <end position="213"/>
    </location>
</feature>
<keyword evidence="6" id="KW-1185">Reference proteome</keyword>
<gene>
    <name evidence="5" type="ORF">KHA97_08110</name>
</gene>
<dbReference type="AlphaFoldDB" id="A0A942TEI2"/>
<dbReference type="InterPro" id="IPR051257">
    <property type="entry name" value="Diverse_CBS-Domain"/>
</dbReference>
<dbReference type="SUPFAM" id="SSF55021">
    <property type="entry name" value="ACT-like"/>
    <property type="match status" value="1"/>
</dbReference>
<dbReference type="PANTHER" id="PTHR43080:SF2">
    <property type="entry name" value="CBS DOMAIN-CONTAINING PROTEIN"/>
    <property type="match status" value="1"/>
</dbReference>
<protein>
    <submittedName>
        <fullName evidence="5">Acetoin utilization AcuB family protein</fullName>
    </submittedName>
</protein>
<dbReference type="SMART" id="SM00116">
    <property type="entry name" value="CBS"/>
    <property type="match status" value="2"/>
</dbReference>
<reference evidence="5 6" key="1">
    <citation type="submission" date="2021-05" db="EMBL/GenBank/DDBJ databases">
        <title>Novel Bacillus species.</title>
        <authorList>
            <person name="Liu G."/>
        </authorList>
    </citation>
    <scope>NUCLEOTIDE SEQUENCE [LARGE SCALE GENOMIC DNA]</scope>
    <source>
        <strain evidence="6">FJAT-49780</strain>
    </source>
</reference>
<dbReference type="Gene3D" id="3.30.70.260">
    <property type="match status" value="1"/>
</dbReference>
<dbReference type="RefSeq" id="WP_213124178.1">
    <property type="nucleotide sequence ID" value="NZ_JAGYPG010000001.1"/>
</dbReference>
<dbReference type="PANTHER" id="PTHR43080">
    <property type="entry name" value="CBS DOMAIN-CONTAINING PROTEIN CBSX3, MITOCHONDRIAL"/>
    <property type="match status" value="1"/>
</dbReference>
<dbReference type="InterPro" id="IPR002912">
    <property type="entry name" value="ACT_dom"/>
</dbReference>
<evidence type="ECO:0000313" key="6">
    <source>
        <dbReference type="Proteomes" id="UP000681414"/>
    </source>
</evidence>
<evidence type="ECO:0000256" key="2">
    <source>
        <dbReference type="PROSITE-ProRule" id="PRU00703"/>
    </source>
</evidence>
<evidence type="ECO:0000259" key="4">
    <source>
        <dbReference type="PROSITE" id="PS51671"/>
    </source>
</evidence>
<dbReference type="EMBL" id="JAGYPG010000001">
    <property type="protein sequence ID" value="MBS4195042.1"/>
    <property type="molecule type" value="Genomic_DNA"/>
</dbReference>
<dbReference type="Proteomes" id="UP000681414">
    <property type="component" value="Unassembled WGS sequence"/>
</dbReference>
<dbReference type="Pfam" id="PF00571">
    <property type="entry name" value="CBS"/>
    <property type="match status" value="2"/>
</dbReference>
<comment type="caution">
    <text evidence="5">The sequence shown here is derived from an EMBL/GenBank/DDBJ whole genome shotgun (WGS) entry which is preliminary data.</text>
</comment>
<dbReference type="CDD" id="cd04584">
    <property type="entry name" value="CBS_pair_AcuB_like"/>
    <property type="match status" value="1"/>
</dbReference>
<evidence type="ECO:0000256" key="1">
    <source>
        <dbReference type="ARBA" id="ARBA00023122"/>
    </source>
</evidence>
<name>A0A942TEI2_9BACI</name>
<proteinExistence type="predicted"/>
<dbReference type="PROSITE" id="PS51371">
    <property type="entry name" value="CBS"/>
    <property type="match status" value="2"/>
</dbReference>
<dbReference type="SUPFAM" id="SSF54631">
    <property type="entry name" value="CBS-domain pair"/>
    <property type="match status" value="1"/>
</dbReference>
<feature type="domain" description="CBS" evidence="3">
    <location>
        <begin position="7"/>
        <end position="66"/>
    </location>
</feature>
<dbReference type="InterPro" id="IPR000644">
    <property type="entry name" value="CBS_dom"/>
</dbReference>
<accession>A0A942TEI2</accession>